<gene>
    <name evidence="1" type="ORF">OIE64_05425</name>
</gene>
<dbReference type="EMBL" id="CP109114">
    <property type="protein sequence ID" value="WSC12342.1"/>
    <property type="molecule type" value="Genomic_DNA"/>
</dbReference>
<sequence>MGVLYGYFAASDDHDAVRAVDRDDEMPSGTGYDQLVVKGIDPVVELMTAEALVTGRSAAAVRSDPRHGSLVAMVGDGELVVVTLTDTLRDSLATCGAESLRDVATNWSGAEGSFAYPADPDDLAGFLAQLSELAGRAVTRGARLYCWICP</sequence>
<organism evidence="1 2">
    <name type="scientific">Streptomyces brevispora</name>
    <dbReference type="NCBI Taxonomy" id="887462"/>
    <lineage>
        <taxon>Bacteria</taxon>
        <taxon>Bacillati</taxon>
        <taxon>Actinomycetota</taxon>
        <taxon>Actinomycetes</taxon>
        <taxon>Kitasatosporales</taxon>
        <taxon>Streptomycetaceae</taxon>
        <taxon>Streptomyces</taxon>
    </lineage>
</organism>
<evidence type="ECO:0000313" key="2">
    <source>
        <dbReference type="Proteomes" id="UP001330827"/>
    </source>
</evidence>
<dbReference type="Proteomes" id="UP001330827">
    <property type="component" value="Chromosome"/>
</dbReference>
<name>A0ABZ1FZC1_9ACTN</name>
<dbReference type="RefSeq" id="WP_326590295.1">
    <property type="nucleotide sequence ID" value="NZ_CP109114.1"/>
</dbReference>
<reference evidence="1 2" key="1">
    <citation type="submission" date="2022-10" db="EMBL/GenBank/DDBJ databases">
        <title>The complete genomes of actinobacterial strains from the NBC collection.</title>
        <authorList>
            <person name="Joergensen T.S."/>
            <person name="Alvarez Arevalo M."/>
            <person name="Sterndorff E.B."/>
            <person name="Faurdal D."/>
            <person name="Vuksanovic O."/>
            <person name="Mourched A.-S."/>
            <person name="Charusanti P."/>
            <person name="Shaw S."/>
            <person name="Blin K."/>
            <person name="Weber T."/>
        </authorList>
    </citation>
    <scope>NUCLEOTIDE SEQUENCE [LARGE SCALE GENOMIC DNA]</scope>
    <source>
        <strain evidence="1 2">NBC 01769</strain>
    </source>
</reference>
<evidence type="ECO:0000313" key="1">
    <source>
        <dbReference type="EMBL" id="WSC12342.1"/>
    </source>
</evidence>
<accession>A0ABZ1FZC1</accession>
<protein>
    <submittedName>
        <fullName evidence="1">Uncharacterized protein</fullName>
    </submittedName>
</protein>
<keyword evidence="2" id="KW-1185">Reference proteome</keyword>
<proteinExistence type="predicted"/>